<dbReference type="PROSITE" id="PS50949">
    <property type="entry name" value="HTH_GNTR"/>
    <property type="match status" value="1"/>
</dbReference>
<keyword evidence="1" id="KW-0805">Transcription regulation</keyword>
<dbReference type="PANTHER" id="PTHR43537">
    <property type="entry name" value="TRANSCRIPTIONAL REGULATOR, GNTR FAMILY"/>
    <property type="match status" value="1"/>
</dbReference>
<evidence type="ECO:0000259" key="4">
    <source>
        <dbReference type="PROSITE" id="PS50949"/>
    </source>
</evidence>
<dbReference type="OrthoDB" id="8689330at2"/>
<dbReference type="RefSeq" id="WP_150436915.1">
    <property type="nucleotide sequence ID" value="NZ_VYKJ01000013.1"/>
</dbReference>
<dbReference type="SUPFAM" id="SSF48008">
    <property type="entry name" value="GntR ligand-binding domain-like"/>
    <property type="match status" value="1"/>
</dbReference>
<dbReference type="PANTHER" id="PTHR43537:SF51">
    <property type="entry name" value="HTH-TYPE TRANSCRIPTIONAL REGULATOR LGOR-RELATED"/>
    <property type="match status" value="1"/>
</dbReference>
<dbReference type="SMART" id="SM00345">
    <property type="entry name" value="HTH_GNTR"/>
    <property type="match status" value="1"/>
</dbReference>
<gene>
    <name evidence="5" type="ORF">FJU30_20910</name>
</gene>
<feature type="domain" description="HTH gntR-type" evidence="4">
    <location>
        <begin position="4"/>
        <end position="71"/>
    </location>
</feature>
<evidence type="ECO:0000256" key="1">
    <source>
        <dbReference type="ARBA" id="ARBA00023015"/>
    </source>
</evidence>
<dbReference type="GO" id="GO:0003700">
    <property type="term" value="F:DNA-binding transcription factor activity"/>
    <property type="evidence" value="ECO:0007669"/>
    <property type="project" value="InterPro"/>
</dbReference>
<dbReference type="Gene3D" id="1.10.10.10">
    <property type="entry name" value="Winged helix-like DNA-binding domain superfamily/Winged helix DNA-binding domain"/>
    <property type="match status" value="1"/>
</dbReference>
<sequence>MIQNLLKDVVYRRIREMIINGSLPMGSKLSETVLANRLAATKAPVRDALRRLQSEGLVQIKPKSGTFVFVFNDSEFNELLEFRYYIESKAMALSLNKNPKQLVQEISFILDKMAICISNSSSLEYISLDNLFHEALFSYCQNIYFQRSYELISSRMATARNYLGSNQAHMNSSFEQHMEIVSSLKGNDIARAQNALRRHILPDFGSYWDCYKF</sequence>
<dbReference type="AlphaFoldDB" id="A0A5J5FT11"/>
<dbReference type="InterPro" id="IPR036388">
    <property type="entry name" value="WH-like_DNA-bd_sf"/>
</dbReference>
<reference evidence="5 6" key="1">
    <citation type="submission" date="2019-09" db="EMBL/GenBank/DDBJ databases">
        <authorList>
            <person name="Li Y."/>
        </authorList>
    </citation>
    <scope>NUCLEOTIDE SEQUENCE [LARGE SCALE GENOMIC DNA]</scope>
    <source>
        <strain evidence="5 6">L3-3HA</strain>
    </source>
</reference>
<organism evidence="5 6">
    <name type="scientific">Affinibrenneria salicis</name>
    <dbReference type="NCBI Taxonomy" id="2590031"/>
    <lineage>
        <taxon>Bacteria</taxon>
        <taxon>Pseudomonadati</taxon>
        <taxon>Pseudomonadota</taxon>
        <taxon>Gammaproteobacteria</taxon>
        <taxon>Enterobacterales</taxon>
        <taxon>Pectobacteriaceae</taxon>
        <taxon>Affinibrenneria</taxon>
    </lineage>
</organism>
<evidence type="ECO:0000256" key="3">
    <source>
        <dbReference type="ARBA" id="ARBA00023163"/>
    </source>
</evidence>
<accession>A0A5J5FT11</accession>
<dbReference type="Pfam" id="PF00392">
    <property type="entry name" value="GntR"/>
    <property type="match status" value="1"/>
</dbReference>
<dbReference type="InterPro" id="IPR036390">
    <property type="entry name" value="WH_DNA-bd_sf"/>
</dbReference>
<dbReference type="GO" id="GO:0003677">
    <property type="term" value="F:DNA binding"/>
    <property type="evidence" value="ECO:0007669"/>
    <property type="project" value="UniProtKB-KW"/>
</dbReference>
<evidence type="ECO:0000256" key="2">
    <source>
        <dbReference type="ARBA" id="ARBA00023125"/>
    </source>
</evidence>
<proteinExistence type="predicted"/>
<dbReference type="EMBL" id="VYKJ01000013">
    <property type="protein sequence ID" value="KAA8996670.1"/>
    <property type="molecule type" value="Genomic_DNA"/>
</dbReference>
<dbReference type="CDD" id="cd07377">
    <property type="entry name" value="WHTH_GntR"/>
    <property type="match status" value="1"/>
</dbReference>
<comment type="caution">
    <text evidence="5">The sequence shown here is derived from an EMBL/GenBank/DDBJ whole genome shotgun (WGS) entry which is preliminary data.</text>
</comment>
<keyword evidence="3" id="KW-0804">Transcription</keyword>
<keyword evidence="2" id="KW-0238">DNA-binding</keyword>
<keyword evidence="6" id="KW-1185">Reference proteome</keyword>
<protein>
    <submittedName>
        <fullName evidence="5">GntR family transcriptional regulator</fullName>
    </submittedName>
</protein>
<dbReference type="InterPro" id="IPR000524">
    <property type="entry name" value="Tscrpt_reg_HTH_GntR"/>
</dbReference>
<name>A0A5J5FT11_9GAMM</name>
<dbReference type="InterPro" id="IPR008920">
    <property type="entry name" value="TF_FadR/GntR_C"/>
</dbReference>
<dbReference type="InterPro" id="IPR011711">
    <property type="entry name" value="GntR_C"/>
</dbReference>
<dbReference type="SMART" id="SM00895">
    <property type="entry name" value="FCD"/>
    <property type="match status" value="1"/>
</dbReference>
<evidence type="ECO:0000313" key="5">
    <source>
        <dbReference type="EMBL" id="KAA8996670.1"/>
    </source>
</evidence>
<evidence type="ECO:0000313" key="6">
    <source>
        <dbReference type="Proteomes" id="UP000335415"/>
    </source>
</evidence>
<dbReference type="Proteomes" id="UP000335415">
    <property type="component" value="Unassembled WGS sequence"/>
</dbReference>
<dbReference type="Pfam" id="PF07729">
    <property type="entry name" value="FCD"/>
    <property type="match status" value="1"/>
</dbReference>
<dbReference type="SUPFAM" id="SSF46785">
    <property type="entry name" value="Winged helix' DNA-binding domain"/>
    <property type="match status" value="1"/>
</dbReference>
<dbReference type="Gene3D" id="1.20.120.530">
    <property type="entry name" value="GntR ligand-binding domain-like"/>
    <property type="match status" value="1"/>
</dbReference>